<reference evidence="2" key="1">
    <citation type="journal article" date="2023" name="Plant J.">
        <title>Genome sequences and population genomics provide insights into the demographic history, inbreeding, and mutation load of two 'living fossil' tree species of Dipteronia.</title>
        <authorList>
            <person name="Feng Y."/>
            <person name="Comes H.P."/>
            <person name="Chen J."/>
            <person name="Zhu S."/>
            <person name="Lu R."/>
            <person name="Zhang X."/>
            <person name="Li P."/>
            <person name="Qiu J."/>
            <person name="Olsen K.M."/>
            <person name="Qiu Y."/>
        </authorList>
    </citation>
    <scope>NUCLEOTIDE SEQUENCE</scope>
    <source>
        <strain evidence="2">NBL</strain>
    </source>
</reference>
<dbReference type="AlphaFoldDB" id="A0AAE0B1D9"/>
<dbReference type="InterPro" id="IPR036047">
    <property type="entry name" value="F-box-like_dom_sf"/>
</dbReference>
<dbReference type="PROSITE" id="PS50181">
    <property type="entry name" value="FBOX"/>
    <property type="match status" value="1"/>
</dbReference>
<keyword evidence="3" id="KW-1185">Reference proteome</keyword>
<evidence type="ECO:0000313" key="2">
    <source>
        <dbReference type="EMBL" id="KAK3227505.1"/>
    </source>
</evidence>
<feature type="domain" description="F-box" evidence="1">
    <location>
        <begin position="13"/>
        <end position="65"/>
    </location>
</feature>
<sequence length="462" mass="53507">MDFQGLGECIRGRDFISRLPDDILVQILSCLETKDAVKTCVLSSRWKNLWTFVYNLHFDYNYPNFVNFENFVDFVHRVLSLCQCKDIQDFRLCCSVDDDNEVSHVSQWLCFAVERKVHKLNISIAAYDTVWRFARLPQSILTCNTLVELCMLSDFVFHIPDSTTCFPSLKLLYINLTYQDYDRLQKLFRCCPVLEDLSICGELVEAPLTFDIMMPTLKRLTICLDMDLDLDFFEGVPLHKFVVTASNLEYLIIQDELLVNFVVNGRPLLNEVSLDVGVDISLIKDCPDFHEFEVSHDEANRIMKLLRGVNYTKILSLTTNTMNSLNLGFDDNMPTFPNLIRLEMCIEARFGWNLLPYFLNRSSNLEVLILEMDYSQAYSAEEFVEFESESVPSCLRLHVKKIVIRNIMGNIDQLYVISYMLKNSEVLEEFSVDIANAKLKEILQILILLFPRGSVACEVKFL</sequence>
<dbReference type="EMBL" id="JANJYJ010000002">
    <property type="protein sequence ID" value="KAK3227505.1"/>
    <property type="molecule type" value="Genomic_DNA"/>
</dbReference>
<evidence type="ECO:0000313" key="3">
    <source>
        <dbReference type="Proteomes" id="UP001281410"/>
    </source>
</evidence>
<dbReference type="CDD" id="cd22160">
    <property type="entry name" value="F-box_AtFBL13-like"/>
    <property type="match status" value="1"/>
</dbReference>
<dbReference type="SUPFAM" id="SSF81383">
    <property type="entry name" value="F-box domain"/>
    <property type="match status" value="1"/>
</dbReference>
<dbReference type="InterPro" id="IPR053781">
    <property type="entry name" value="F-box_AtFBL13-like"/>
</dbReference>
<organism evidence="2 3">
    <name type="scientific">Dipteronia sinensis</name>
    <dbReference type="NCBI Taxonomy" id="43782"/>
    <lineage>
        <taxon>Eukaryota</taxon>
        <taxon>Viridiplantae</taxon>
        <taxon>Streptophyta</taxon>
        <taxon>Embryophyta</taxon>
        <taxon>Tracheophyta</taxon>
        <taxon>Spermatophyta</taxon>
        <taxon>Magnoliopsida</taxon>
        <taxon>eudicotyledons</taxon>
        <taxon>Gunneridae</taxon>
        <taxon>Pentapetalae</taxon>
        <taxon>rosids</taxon>
        <taxon>malvids</taxon>
        <taxon>Sapindales</taxon>
        <taxon>Sapindaceae</taxon>
        <taxon>Hippocastanoideae</taxon>
        <taxon>Acereae</taxon>
        <taxon>Dipteronia</taxon>
    </lineage>
</organism>
<dbReference type="Pfam" id="PF24758">
    <property type="entry name" value="LRR_At5g56370"/>
    <property type="match status" value="1"/>
</dbReference>
<dbReference type="InterPro" id="IPR055411">
    <property type="entry name" value="LRR_FXL15/At3g58940/PEG3-like"/>
</dbReference>
<dbReference type="SMART" id="SM00256">
    <property type="entry name" value="FBOX"/>
    <property type="match status" value="1"/>
</dbReference>
<dbReference type="PANTHER" id="PTHR31900:SF34">
    <property type="entry name" value="EMB|CAB62440.1-RELATED"/>
    <property type="match status" value="1"/>
</dbReference>
<evidence type="ECO:0000259" key="1">
    <source>
        <dbReference type="PROSITE" id="PS50181"/>
    </source>
</evidence>
<proteinExistence type="predicted"/>
<name>A0AAE0B1D9_9ROSI</name>
<gene>
    <name evidence="2" type="ORF">Dsin_007367</name>
</gene>
<dbReference type="Pfam" id="PF00646">
    <property type="entry name" value="F-box"/>
    <property type="match status" value="1"/>
</dbReference>
<dbReference type="Proteomes" id="UP001281410">
    <property type="component" value="Unassembled WGS sequence"/>
</dbReference>
<dbReference type="Gene3D" id="1.20.1280.50">
    <property type="match status" value="1"/>
</dbReference>
<comment type="caution">
    <text evidence="2">The sequence shown here is derived from an EMBL/GenBank/DDBJ whole genome shotgun (WGS) entry which is preliminary data.</text>
</comment>
<dbReference type="InterPro" id="IPR001810">
    <property type="entry name" value="F-box_dom"/>
</dbReference>
<dbReference type="SMART" id="SM00579">
    <property type="entry name" value="FBD"/>
    <property type="match status" value="1"/>
</dbReference>
<dbReference type="Pfam" id="PF08387">
    <property type="entry name" value="FBD"/>
    <property type="match status" value="1"/>
</dbReference>
<protein>
    <recommendedName>
        <fullName evidence="1">F-box domain-containing protein</fullName>
    </recommendedName>
</protein>
<dbReference type="InterPro" id="IPR050232">
    <property type="entry name" value="FBL13/AtMIF1-like"/>
</dbReference>
<accession>A0AAE0B1D9</accession>
<dbReference type="InterPro" id="IPR006566">
    <property type="entry name" value="FBD"/>
</dbReference>
<dbReference type="PANTHER" id="PTHR31900">
    <property type="entry name" value="F-BOX/RNI SUPERFAMILY PROTEIN-RELATED"/>
    <property type="match status" value="1"/>
</dbReference>